<evidence type="ECO:0000313" key="2">
    <source>
        <dbReference type="Proteomes" id="UP000762676"/>
    </source>
</evidence>
<proteinExistence type="predicted"/>
<dbReference type="AlphaFoldDB" id="A0AAV4FF79"/>
<dbReference type="Proteomes" id="UP000762676">
    <property type="component" value="Unassembled WGS sequence"/>
</dbReference>
<gene>
    <name evidence="1" type="ORF">ElyMa_003812800</name>
</gene>
<dbReference type="EMBL" id="BMAT01007789">
    <property type="protein sequence ID" value="GFR71425.1"/>
    <property type="molecule type" value="Genomic_DNA"/>
</dbReference>
<protein>
    <submittedName>
        <fullName evidence="1">Uncharacterized protein</fullName>
    </submittedName>
</protein>
<reference evidence="1 2" key="1">
    <citation type="journal article" date="2021" name="Elife">
        <title>Chloroplast acquisition without the gene transfer in kleptoplastic sea slugs, Plakobranchus ocellatus.</title>
        <authorList>
            <person name="Maeda T."/>
            <person name="Takahashi S."/>
            <person name="Yoshida T."/>
            <person name="Shimamura S."/>
            <person name="Takaki Y."/>
            <person name="Nagai Y."/>
            <person name="Toyoda A."/>
            <person name="Suzuki Y."/>
            <person name="Arimoto A."/>
            <person name="Ishii H."/>
            <person name="Satoh N."/>
            <person name="Nishiyama T."/>
            <person name="Hasebe M."/>
            <person name="Maruyama T."/>
            <person name="Minagawa J."/>
            <person name="Obokata J."/>
            <person name="Shigenobu S."/>
        </authorList>
    </citation>
    <scope>NUCLEOTIDE SEQUENCE [LARGE SCALE GENOMIC DNA]</scope>
</reference>
<comment type="caution">
    <text evidence="1">The sequence shown here is derived from an EMBL/GenBank/DDBJ whole genome shotgun (WGS) entry which is preliminary data.</text>
</comment>
<keyword evidence="2" id="KW-1185">Reference proteome</keyword>
<evidence type="ECO:0000313" key="1">
    <source>
        <dbReference type="EMBL" id="GFR71425.1"/>
    </source>
</evidence>
<sequence>MQTKPRRFVGYPRVSNGGHLRIIKSSVSNKGAMWCTAVPWKCRAEKAAVLETQKVRLSSCLCILLLNTPHASVRETQKRKYQAKSSHMFVHF</sequence>
<organism evidence="1 2">
    <name type="scientific">Elysia marginata</name>
    <dbReference type="NCBI Taxonomy" id="1093978"/>
    <lineage>
        <taxon>Eukaryota</taxon>
        <taxon>Metazoa</taxon>
        <taxon>Spiralia</taxon>
        <taxon>Lophotrochozoa</taxon>
        <taxon>Mollusca</taxon>
        <taxon>Gastropoda</taxon>
        <taxon>Heterobranchia</taxon>
        <taxon>Euthyneura</taxon>
        <taxon>Panpulmonata</taxon>
        <taxon>Sacoglossa</taxon>
        <taxon>Placobranchoidea</taxon>
        <taxon>Plakobranchidae</taxon>
        <taxon>Elysia</taxon>
    </lineage>
</organism>
<name>A0AAV4FF79_9GAST</name>
<accession>A0AAV4FF79</accession>